<gene>
    <name evidence="4" type="ORF">EGW08_006973</name>
</gene>
<organism evidence="4 5">
    <name type="scientific">Elysia chlorotica</name>
    <name type="common">Eastern emerald elysia</name>
    <name type="synonym">Sea slug</name>
    <dbReference type="NCBI Taxonomy" id="188477"/>
    <lineage>
        <taxon>Eukaryota</taxon>
        <taxon>Metazoa</taxon>
        <taxon>Spiralia</taxon>
        <taxon>Lophotrochozoa</taxon>
        <taxon>Mollusca</taxon>
        <taxon>Gastropoda</taxon>
        <taxon>Heterobranchia</taxon>
        <taxon>Euthyneura</taxon>
        <taxon>Panpulmonata</taxon>
        <taxon>Sacoglossa</taxon>
        <taxon>Placobranchoidea</taxon>
        <taxon>Plakobranchidae</taxon>
        <taxon>Elysia</taxon>
    </lineage>
</organism>
<dbReference type="EMBL" id="RQTK01000176">
    <property type="protein sequence ID" value="RUS85272.1"/>
    <property type="molecule type" value="Genomic_DNA"/>
</dbReference>
<dbReference type="InterPro" id="IPR011990">
    <property type="entry name" value="TPR-like_helical_dom_sf"/>
</dbReference>
<dbReference type="GO" id="GO:0003730">
    <property type="term" value="F:mRNA 3'-UTR binding"/>
    <property type="evidence" value="ECO:0007669"/>
    <property type="project" value="TreeGrafter"/>
</dbReference>
<dbReference type="GO" id="GO:0005739">
    <property type="term" value="C:mitochondrion"/>
    <property type="evidence" value="ECO:0007669"/>
    <property type="project" value="TreeGrafter"/>
</dbReference>
<protein>
    <recommendedName>
        <fullName evidence="6">Pentacotripeptide-repeat region of PRORP domain-containing protein</fullName>
    </recommendedName>
</protein>
<dbReference type="PANTHER" id="PTHR46669:SF1">
    <property type="entry name" value="LEUCINE-RICH PPR MOTIF-CONTAINING PROTEIN, MITOCHONDRIAL"/>
    <property type="match status" value="1"/>
</dbReference>
<sequence>MAALVRCGLLNLRVLGFAQLVVRPRLILPYSPLRQRIPPIYIDRCMVTSVPAKDRLLDEVHRKLDYNQGIPTHLFESFIASLEDHGTLLEQDVGLLLHICSVGPFDCSTNKRLQFVEEIWNKLEKNDISPSIKLYNIKLRAYCRNKKDFNALDELMKMKTLGLNPDKVTYSLLVEGFCLKGDIEGANSVLEAMKTSQLAINVNIFNSFITGHLKAGSPEEAANVLQLISSSGLNPNSQTYFKFASFYAEEGDMDSVAKYVNEAEELGVPLDHSMLLDLHRTMVTSGHSSAAAQLLQMISEKGIFSSSFMQKSCHLVAEGFVDAAVELYIMMPKLDDGKIVSNSGNFLVKSMVVNGHSAQEIFDTADKIVEISPRSLAHRNALQFAYRAGEIELAMELLKVMISKNHTIKVPYVVPAVCGYKKQKNTEGVYKATELLLNISASGIRDDRFDQLVRCCYPALLHCGQTRENIVERLKNYKKMWNSIFFLDDVHTNGFDVAISNAEGKQLDGAPFQWTDGPTNFLRFLPQQIGSCVKALDLIYQQPGVDAENFNYLSARLVRFLINQRNWPLLETLVDGLLEKKLFLAQSLKQVALLKEAPDSVKGKFDLLCVGTGLANNQRFRKTQFLSLDQLEEMSEDDVKKYQKQNPDRFLPRLVLLHKAMDANDLESTKHILRELQALGFSLTLVHVMKVITKLIHLKDTEMALNYFEELKKLTGNSYKATIPLMIAEELVKQGNVNGALEMITAAKNSEFSDDLKTKFVKRSMLAAMIDNASTIEDAAMLHSAMFQPEPIFTDNDAMPVHASYIKKISDMGDDTLLVDTILKVYQTYHVFPVHNLVLERLIKNKDVENLKRVMDIGNVAFGSNFFHHKLAISFIRCGMPARGATIFKTPGLKMNERLINANCQYMIKGKEIEVLESLVNIMKELPVSQASMLKHLVEGYVSVGNLKQAAEAVQQFALDYNLPPRKTVEFLIKAYDSSGEDVPEALRSLSSKFNEPTAQSEKDPSSSDSDTPPSTGSDLSGRTDTAS</sequence>
<dbReference type="PROSITE" id="PS51375">
    <property type="entry name" value="PPR"/>
    <property type="match status" value="3"/>
</dbReference>
<keyword evidence="3" id="KW-0732">Signal</keyword>
<feature type="compositionally biased region" description="Low complexity" evidence="2">
    <location>
        <begin position="1007"/>
        <end position="1021"/>
    </location>
</feature>
<dbReference type="OrthoDB" id="185373at2759"/>
<dbReference type="GO" id="GO:0070129">
    <property type="term" value="P:regulation of mitochondrial translation"/>
    <property type="evidence" value="ECO:0007669"/>
    <property type="project" value="TreeGrafter"/>
</dbReference>
<evidence type="ECO:0000256" key="1">
    <source>
        <dbReference type="PROSITE-ProRule" id="PRU00708"/>
    </source>
</evidence>
<reference evidence="4 5" key="1">
    <citation type="submission" date="2019-01" db="EMBL/GenBank/DDBJ databases">
        <title>A draft genome assembly of the solar-powered sea slug Elysia chlorotica.</title>
        <authorList>
            <person name="Cai H."/>
            <person name="Li Q."/>
            <person name="Fang X."/>
            <person name="Li J."/>
            <person name="Curtis N.E."/>
            <person name="Altenburger A."/>
            <person name="Shibata T."/>
            <person name="Feng M."/>
            <person name="Maeda T."/>
            <person name="Schwartz J.A."/>
            <person name="Shigenobu S."/>
            <person name="Lundholm N."/>
            <person name="Nishiyama T."/>
            <person name="Yang H."/>
            <person name="Hasebe M."/>
            <person name="Li S."/>
            <person name="Pierce S.K."/>
            <person name="Wang J."/>
        </authorList>
    </citation>
    <scope>NUCLEOTIDE SEQUENCE [LARGE SCALE GENOMIC DNA]</scope>
    <source>
        <strain evidence="4">EC2010</strain>
        <tissue evidence="4">Whole organism of an adult</tissue>
    </source>
</reference>
<dbReference type="AlphaFoldDB" id="A0A433TUN4"/>
<dbReference type="InterPro" id="IPR033490">
    <property type="entry name" value="LRP130"/>
</dbReference>
<name>A0A433TUN4_ELYCH</name>
<feature type="chain" id="PRO_5019232208" description="Pentacotripeptide-repeat region of PRORP domain-containing protein" evidence="3">
    <location>
        <begin position="19"/>
        <end position="1028"/>
    </location>
</feature>
<dbReference type="Gene3D" id="1.25.40.10">
    <property type="entry name" value="Tetratricopeptide repeat domain"/>
    <property type="match status" value="1"/>
</dbReference>
<feature type="repeat" description="PPR" evidence="1">
    <location>
        <begin position="166"/>
        <end position="200"/>
    </location>
</feature>
<feature type="repeat" description="PPR" evidence="1">
    <location>
        <begin position="201"/>
        <end position="235"/>
    </location>
</feature>
<keyword evidence="5" id="KW-1185">Reference proteome</keyword>
<dbReference type="GO" id="GO:0005634">
    <property type="term" value="C:nucleus"/>
    <property type="evidence" value="ECO:0007669"/>
    <property type="project" value="TreeGrafter"/>
</dbReference>
<accession>A0A433TUN4</accession>
<dbReference type="STRING" id="188477.A0A433TUN4"/>
<feature type="repeat" description="PPR" evidence="1">
    <location>
        <begin position="131"/>
        <end position="165"/>
    </location>
</feature>
<evidence type="ECO:0000313" key="5">
    <source>
        <dbReference type="Proteomes" id="UP000271974"/>
    </source>
</evidence>
<feature type="region of interest" description="Disordered" evidence="2">
    <location>
        <begin position="984"/>
        <end position="1028"/>
    </location>
</feature>
<dbReference type="Pfam" id="PF12854">
    <property type="entry name" value="PPR_1"/>
    <property type="match status" value="1"/>
</dbReference>
<feature type="compositionally biased region" description="Polar residues" evidence="2">
    <location>
        <begin position="989"/>
        <end position="1000"/>
    </location>
</feature>
<evidence type="ECO:0008006" key="6">
    <source>
        <dbReference type="Google" id="ProtNLM"/>
    </source>
</evidence>
<evidence type="ECO:0000313" key="4">
    <source>
        <dbReference type="EMBL" id="RUS85272.1"/>
    </source>
</evidence>
<proteinExistence type="predicted"/>
<feature type="signal peptide" evidence="3">
    <location>
        <begin position="1"/>
        <end position="18"/>
    </location>
</feature>
<dbReference type="NCBIfam" id="TIGR00756">
    <property type="entry name" value="PPR"/>
    <property type="match status" value="1"/>
</dbReference>
<evidence type="ECO:0000256" key="3">
    <source>
        <dbReference type="SAM" id="SignalP"/>
    </source>
</evidence>
<dbReference type="Pfam" id="PF01535">
    <property type="entry name" value="PPR"/>
    <property type="match status" value="1"/>
</dbReference>
<evidence type="ECO:0000256" key="2">
    <source>
        <dbReference type="SAM" id="MobiDB-lite"/>
    </source>
</evidence>
<dbReference type="InterPro" id="IPR002885">
    <property type="entry name" value="PPR_rpt"/>
</dbReference>
<dbReference type="Proteomes" id="UP000271974">
    <property type="component" value="Unassembled WGS sequence"/>
</dbReference>
<dbReference type="PANTHER" id="PTHR46669">
    <property type="entry name" value="LEUCINE-RICH PPR MOTIF-CONTAINING PROTEIN, MITOCHONDRIAL"/>
    <property type="match status" value="1"/>
</dbReference>
<comment type="caution">
    <text evidence="4">The sequence shown here is derived from an EMBL/GenBank/DDBJ whole genome shotgun (WGS) entry which is preliminary data.</text>
</comment>